<keyword evidence="4" id="KW-1185">Reference proteome</keyword>
<dbReference type="PANTHER" id="PTHR11895:SF7">
    <property type="entry name" value="GLUTAMYL-TRNA(GLN) AMIDOTRANSFERASE SUBUNIT A, MITOCHONDRIAL"/>
    <property type="match status" value="1"/>
</dbReference>
<dbReference type="EMBL" id="JAQQWI010000015">
    <property type="protein sequence ID" value="KAK8012413.1"/>
    <property type="molecule type" value="Genomic_DNA"/>
</dbReference>
<dbReference type="InterPro" id="IPR023631">
    <property type="entry name" value="Amidase_dom"/>
</dbReference>
<protein>
    <submittedName>
        <fullName evidence="3">Amidase</fullName>
    </submittedName>
</protein>
<accession>A0ABR1RGZ2</accession>
<feature type="region of interest" description="Disordered" evidence="1">
    <location>
        <begin position="193"/>
        <end position="221"/>
    </location>
</feature>
<sequence>SSRTKLNNLFAPSLVWPMEAYQLTATQVLARFRDGSLTVEEYARSLLSRIEQRDATVKAWAYLDPDYVIKQARALDQTPAEQRGPLHGVAIAVKDVIYTKGKRGPPPDAHWYLLTCAAFLPSFTRHAHSVQLAHLRRVCAKGRCSIHRHTTQSGRAAAGYASPPAGRLSGFVWTFDADGSPAGKTTTTEFAATTVGPKTSNPHDPTRTPGGSSSGSGAAVGDFQAPLGLGTQTGGSTIRPGSFNGIYAFKPTWNSISREGQKVYALLFDTLGLYARSVDDLELLADVFALHDDTPPPPPEAPFGVRGARFAMLKTVVWPQVGAGTAAAMDKAAGLLRAHGAEVDEIELPPEFDDMPHYHRVVLHAEGRVSFLPEHRIAADKLHGFLVGHVENEHKYTRAEQLRAWDSMAALRPKMDAIAAGYAAIITPSVPDEAPEGLESTGSANFCSSWTGLHTPTVNVPGFKGENGLPIGLTLVAARYNDRHLLTVSKAVGGIFEAEGGWNRNSSLGL</sequence>
<evidence type="ECO:0000313" key="3">
    <source>
        <dbReference type="EMBL" id="KAK8012413.1"/>
    </source>
</evidence>
<dbReference type="Proteomes" id="UP001396898">
    <property type="component" value="Unassembled WGS sequence"/>
</dbReference>
<dbReference type="Pfam" id="PF01425">
    <property type="entry name" value="Amidase"/>
    <property type="match status" value="2"/>
</dbReference>
<reference evidence="3 4" key="1">
    <citation type="submission" date="2023-01" db="EMBL/GenBank/DDBJ databases">
        <title>Analysis of 21 Apiospora genomes using comparative genomics revels a genus with tremendous synthesis potential of carbohydrate active enzymes and secondary metabolites.</title>
        <authorList>
            <person name="Sorensen T."/>
        </authorList>
    </citation>
    <scope>NUCLEOTIDE SEQUENCE [LARGE SCALE GENOMIC DNA]</scope>
    <source>
        <strain evidence="3 4">CBS 20057</strain>
    </source>
</reference>
<feature type="domain" description="Amidase" evidence="2">
    <location>
        <begin position="178"/>
        <end position="486"/>
    </location>
</feature>
<proteinExistence type="predicted"/>
<evidence type="ECO:0000256" key="1">
    <source>
        <dbReference type="SAM" id="MobiDB-lite"/>
    </source>
</evidence>
<dbReference type="InterPro" id="IPR000120">
    <property type="entry name" value="Amidase"/>
</dbReference>
<organism evidence="3 4">
    <name type="scientific">Apiospora marii</name>
    <dbReference type="NCBI Taxonomy" id="335849"/>
    <lineage>
        <taxon>Eukaryota</taxon>
        <taxon>Fungi</taxon>
        <taxon>Dikarya</taxon>
        <taxon>Ascomycota</taxon>
        <taxon>Pezizomycotina</taxon>
        <taxon>Sordariomycetes</taxon>
        <taxon>Xylariomycetidae</taxon>
        <taxon>Amphisphaeriales</taxon>
        <taxon>Apiosporaceae</taxon>
        <taxon>Apiospora</taxon>
    </lineage>
</organism>
<name>A0ABR1RGZ2_9PEZI</name>
<dbReference type="InterPro" id="IPR036928">
    <property type="entry name" value="AS_sf"/>
</dbReference>
<comment type="caution">
    <text evidence="3">The sequence shown here is derived from an EMBL/GenBank/DDBJ whole genome shotgun (WGS) entry which is preliminary data.</text>
</comment>
<dbReference type="SUPFAM" id="SSF75304">
    <property type="entry name" value="Amidase signature (AS) enzymes"/>
    <property type="match status" value="2"/>
</dbReference>
<dbReference type="Gene3D" id="3.90.1300.10">
    <property type="entry name" value="Amidase signature (AS) domain"/>
    <property type="match status" value="2"/>
</dbReference>
<gene>
    <name evidence="3" type="ORF">PG991_009788</name>
</gene>
<evidence type="ECO:0000313" key="4">
    <source>
        <dbReference type="Proteomes" id="UP001396898"/>
    </source>
</evidence>
<evidence type="ECO:0000259" key="2">
    <source>
        <dbReference type="Pfam" id="PF01425"/>
    </source>
</evidence>
<feature type="non-terminal residue" evidence="3">
    <location>
        <position position="1"/>
    </location>
</feature>
<feature type="domain" description="Amidase" evidence="2">
    <location>
        <begin position="43"/>
        <end position="102"/>
    </location>
</feature>
<dbReference type="PANTHER" id="PTHR11895">
    <property type="entry name" value="TRANSAMIDASE"/>
    <property type="match status" value="1"/>
</dbReference>